<dbReference type="Pfam" id="PF06810">
    <property type="entry name" value="Phage_scaffold"/>
    <property type="match status" value="1"/>
</dbReference>
<evidence type="ECO:0008006" key="5">
    <source>
        <dbReference type="Google" id="ProtNLM"/>
    </source>
</evidence>
<dbReference type="STRING" id="1215089.BBI08_06280"/>
<evidence type="ECO:0000256" key="2">
    <source>
        <dbReference type="SAM" id="MobiDB-lite"/>
    </source>
</evidence>
<accession>A0A1C7DPZ1</accession>
<name>A0A1C7DPZ1_9BACL</name>
<dbReference type="AlphaFoldDB" id="A0A1C7DPZ1"/>
<feature type="coiled-coil region" evidence="1">
    <location>
        <begin position="27"/>
        <end position="85"/>
    </location>
</feature>
<evidence type="ECO:0000256" key="1">
    <source>
        <dbReference type="SAM" id="Coils"/>
    </source>
</evidence>
<feature type="compositionally biased region" description="Basic and acidic residues" evidence="2">
    <location>
        <begin position="191"/>
        <end position="204"/>
    </location>
</feature>
<reference evidence="4" key="1">
    <citation type="submission" date="2016-07" db="EMBL/GenBank/DDBJ databases">
        <authorList>
            <person name="See-Too W.S."/>
        </authorList>
    </citation>
    <scope>NUCLEOTIDE SEQUENCE [LARGE SCALE GENOMIC DNA]</scope>
    <source>
        <strain evidence="4">DSM 24743</strain>
    </source>
</reference>
<sequence>MKREFLKAMGLTDEQIDKIMSEHGTTVNTIKGERDNLATERDSLKDEIKNRDGQITALEKTAGSAEDVQKELQRVKDENAKWESKYAGTLLDAKIQLAVAKDANDANDILFFIKKDGLKLAEDGSVEGLGDQLKSLKETKPYLFNASAQQQETPSPGGDQTPPPPAGFTPGAQQRGNNPKDPDPAALALADIERRHGKQKEESQ</sequence>
<protein>
    <recommendedName>
        <fullName evidence="5">Chemotaxis protein</fullName>
    </recommendedName>
</protein>
<evidence type="ECO:0000313" key="3">
    <source>
        <dbReference type="EMBL" id="ANU13472.1"/>
    </source>
</evidence>
<dbReference type="Proteomes" id="UP000092687">
    <property type="component" value="Chromosome"/>
</dbReference>
<keyword evidence="4" id="KW-1185">Reference proteome</keyword>
<dbReference type="KEGG" id="phc:BBI08_06280"/>
<dbReference type="EMBL" id="CP016537">
    <property type="protein sequence ID" value="ANU13472.1"/>
    <property type="molecule type" value="Genomic_DNA"/>
</dbReference>
<organism evidence="3 4">
    <name type="scientific">Planococcus halocryophilus</name>
    <dbReference type="NCBI Taxonomy" id="1215089"/>
    <lineage>
        <taxon>Bacteria</taxon>
        <taxon>Bacillati</taxon>
        <taxon>Bacillota</taxon>
        <taxon>Bacilli</taxon>
        <taxon>Bacillales</taxon>
        <taxon>Caryophanaceae</taxon>
        <taxon>Planococcus</taxon>
    </lineage>
</organism>
<feature type="region of interest" description="Disordered" evidence="2">
    <location>
        <begin position="140"/>
        <end position="204"/>
    </location>
</feature>
<proteinExistence type="predicted"/>
<dbReference type="InterPro" id="IPR009636">
    <property type="entry name" value="SCAF"/>
</dbReference>
<reference evidence="4" key="2">
    <citation type="submission" date="2016-10" db="EMBL/GenBank/DDBJ databases">
        <authorList>
            <person name="See-Too W.S."/>
        </authorList>
    </citation>
    <scope>NUCLEOTIDE SEQUENCE [LARGE SCALE GENOMIC DNA]</scope>
    <source>
        <strain evidence="4">DSM 24743</strain>
    </source>
</reference>
<dbReference type="RefSeq" id="WP_065528077.1">
    <property type="nucleotide sequence ID" value="NZ_CP016537.2"/>
</dbReference>
<gene>
    <name evidence="3" type="ORF">BBI08_06280</name>
</gene>
<keyword evidence="1" id="KW-0175">Coiled coil</keyword>
<evidence type="ECO:0000313" key="4">
    <source>
        <dbReference type="Proteomes" id="UP000092687"/>
    </source>
</evidence>